<keyword evidence="7 11" id="KW-0067">ATP-binding</keyword>
<dbReference type="SUPFAM" id="SSF52540">
    <property type="entry name" value="P-loop containing nucleoside triphosphate hydrolases"/>
    <property type="match status" value="1"/>
</dbReference>
<protein>
    <submittedName>
        <fullName evidence="11">Peptide/nickel transport system ATP-binding protein</fullName>
    </submittedName>
</protein>
<reference evidence="11 12" key="1">
    <citation type="submission" date="2017-01" db="EMBL/GenBank/DDBJ databases">
        <authorList>
            <person name="Mah S.A."/>
            <person name="Swanson W.J."/>
            <person name="Moy G.W."/>
            <person name="Vacquier V.D."/>
        </authorList>
    </citation>
    <scope>NUCLEOTIDE SEQUENCE [LARGE SCALE GENOMIC DNA]</scope>
    <source>
        <strain evidence="11 12">ASpG1</strain>
    </source>
</reference>
<keyword evidence="6" id="KW-0547">Nucleotide-binding</keyword>
<evidence type="ECO:0000256" key="6">
    <source>
        <dbReference type="ARBA" id="ARBA00022741"/>
    </source>
</evidence>
<dbReference type="InterPro" id="IPR013563">
    <property type="entry name" value="Oligopep_ABC_C"/>
</dbReference>
<dbReference type="InterPro" id="IPR050388">
    <property type="entry name" value="ABC_Ni/Peptide_Import"/>
</dbReference>
<gene>
    <name evidence="11" type="ORF">SAMN05920897_1253</name>
</gene>
<evidence type="ECO:0000313" key="12">
    <source>
        <dbReference type="Proteomes" id="UP000186400"/>
    </source>
</evidence>
<keyword evidence="9" id="KW-0472">Membrane</keyword>
<keyword evidence="12" id="KW-1185">Reference proteome</keyword>
<dbReference type="GO" id="GO:0016887">
    <property type="term" value="F:ATP hydrolysis activity"/>
    <property type="evidence" value="ECO:0007669"/>
    <property type="project" value="InterPro"/>
</dbReference>
<evidence type="ECO:0000256" key="8">
    <source>
        <dbReference type="ARBA" id="ARBA00022967"/>
    </source>
</evidence>
<evidence type="ECO:0000259" key="10">
    <source>
        <dbReference type="PROSITE" id="PS50893"/>
    </source>
</evidence>
<organism evidence="11 12">
    <name type="scientific">Alkalispirochaeta americana</name>
    <dbReference type="NCBI Taxonomy" id="159291"/>
    <lineage>
        <taxon>Bacteria</taxon>
        <taxon>Pseudomonadati</taxon>
        <taxon>Spirochaetota</taxon>
        <taxon>Spirochaetia</taxon>
        <taxon>Spirochaetales</taxon>
        <taxon>Spirochaetaceae</taxon>
        <taxon>Alkalispirochaeta</taxon>
    </lineage>
</organism>
<keyword evidence="8" id="KW-1278">Translocase</keyword>
<dbReference type="InterPro" id="IPR003593">
    <property type="entry name" value="AAA+_ATPase"/>
</dbReference>
<dbReference type="InterPro" id="IPR017871">
    <property type="entry name" value="ABC_transporter-like_CS"/>
</dbReference>
<dbReference type="OrthoDB" id="337094at2"/>
<evidence type="ECO:0000256" key="7">
    <source>
        <dbReference type="ARBA" id="ARBA00022840"/>
    </source>
</evidence>
<dbReference type="AlphaFoldDB" id="A0A1N6XI56"/>
<feature type="domain" description="ABC transporter" evidence="10">
    <location>
        <begin position="2"/>
        <end position="250"/>
    </location>
</feature>
<dbReference type="CDD" id="cd03257">
    <property type="entry name" value="ABC_NikE_OppD_transporters"/>
    <property type="match status" value="1"/>
</dbReference>
<proteinExistence type="inferred from homology"/>
<dbReference type="Proteomes" id="UP000186400">
    <property type="component" value="Unassembled WGS sequence"/>
</dbReference>
<keyword evidence="3" id="KW-0813">Transport</keyword>
<dbReference type="GO" id="GO:0015833">
    <property type="term" value="P:peptide transport"/>
    <property type="evidence" value="ECO:0007669"/>
    <property type="project" value="InterPro"/>
</dbReference>
<keyword evidence="5" id="KW-0997">Cell inner membrane</keyword>
<comment type="similarity">
    <text evidence="2">Belongs to the ABC transporter superfamily.</text>
</comment>
<sequence length="356" mass="39812">MLDVQNLSVEYKIQGGVLRAVEDVSFTLKRAESLGIVGESGCGKSTIAKALLQLLPKNGRISAGHVLFDGEDLVGKNPEEMRKMRQKRIALVSQSAMNSLNPVYTVGTQIIEAIRTHSRMTEKEAFARAVEVFSMVGLEEKRLKSFPHQLSGGMKQRAIIAMALSLEPDIIIADEPTTALDVVVQGRILQRIQKIHKEISSSMIFITHDISVVSEVCETIMVMYGGRVMEIADTNSFFRAPYHPYSLGLQNAFPSITEIGQEELVAIPGSPPNLSEPQQGCRFHVRCPFATERCSLEEPPLEEVKENHYSACWYTDKVESFRREAKKRDTWESVRARIEEQILQEETSEEMKGAGI</sequence>
<dbReference type="STRING" id="159291.SAMN05920897_1253"/>
<evidence type="ECO:0000256" key="4">
    <source>
        <dbReference type="ARBA" id="ARBA00022475"/>
    </source>
</evidence>
<name>A0A1N6XI56_9SPIO</name>
<dbReference type="InterPro" id="IPR027417">
    <property type="entry name" value="P-loop_NTPase"/>
</dbReference>
<dbReference type="EMBL" id="FTMS01000025">
    <property type="protein sequence ID" value="SIR01963.1"/>
    <property type="molecule type" value="Genomic_DNA"/>
</dbReference>
<dbReference type="InterPro" id="IPR003439">
    <property type="entry name" value="ABC_transporter-like_ATP-bd"/>
</dbReference>
<evidence type="ECO:0000256" key="5">
    <source>
        <dbReference type="ARBA" id="ARBA00022519"/>
    </source>
</evidence>
<comment type="subcellular location">
    <subcellularLocation>
        <location evidence="1">Cell inner membrane</location>
        <topology evidence="1">Peripheral membrane protein</topology>
    </subcellularLocation>
</comment>
<dbReference type="PROSITE" id="PS00211">
    <property type="entry name" value="ABC_TRANSPORTER_1"/>
    <property type="match status" value="1"/>
</dbReference>
<dbReference type="SMART" id="SM00382">
    <property type="entry name" value="AAA"/>
    <property type="match status" value="1"/>
</dbReference>
<dbReference type="GO" id="GO:0005886">
    <property type="term" value="C:plasma membrane"/>
    <property type="evidence" value="ECO:0007669"/>
    <property type="project" value="UniProtKB-SubCell"/>
</dbReference>
<dbReference type="Pfam" id="PF00005">
    <property type="entry name" value="ABC_tran"/>
    <property type="match status" value="1"/>
</dbReference>
<dbReference type="PANTHER" id="PTHR43297">
    <property type="entry name" value="OLIGOPEPTIDE TRANSPORT ATP-BINDING PROTEIN APPD"/>
    <property type="match status" value="1"/>
</dbReference>
<dbReference type="Pfam" id="PF08352">
    <property type="entry name" value="oligo_HPY"/>
    <property type="match status" value="1"/>
</dbReference>
<dbReference type="GO" id="GO:0005524">
    <property type="term" value="F:ATP binding"/>
    <property type="evidence" value="ECO:0007669"/>
    <property type="project" value="UniProtKB-KW"/>
</dbReference>
<evidence type="ECO:0000256" key="3">
    <source>
        <dbReference type="ARBA" id="ARBA00022448"/>
    </source>
</evidence>
<keyword evidence="4" id="KW-1003">Cell membrane</keyword>
<evidence type="ECO:0000256" key="9">
    <source>
        <dbReference type="ARBA" id="ARBA00023136"/>
    </source>
</evidence>
<accession>A0A1N6XI56</accession>
<evidence type="ECO:0000313" key="11">
    <source>
        <dbReference type="EMBL" id="SIR01963.1"/>
    </source>
</evidence>
<dbReference type="PROSITE" id="PS50893">
    <property type="entry name" value="ABC_TRANSPORTER_2"/>
    <property type="match status" value="1"/>
</dbReference>
<dbReference type="NCBIfam" id="TIGR01727">
    <property type="entry name" value="oligo_HPY"/>
    <property type="match status" value="1"/>
</dbReference>
<evidence type="ECO:0000256" key="1">
    <source>
        <dbReference type="ARBA" id="ARBA00004417"/>
    </source>
</evidence>
<dbReference type="PANTHER" id="PTHR43297:SF14">
    <property type="entry name" value="ATPASE AAA-TYPE CORE DOMAIN-CONTAINING PROTEIN"/>
    <property type="match status" value="1"/>
</dbReference>
<evidence type="ECO:0000256" key="2">
    <source>
        <dbReference type="ARBA" id="ARBA00005417"/>
    </source>
</evidence>
<dbReference type="FunFam" id="3.40.50.300:FF:000016">
    <property type="entry name" value="Oligopeptide ABC transporter ATP-binding component"/>
    <property type="match status" value="1"/>
</dbReference>
<dbReference type="Gene3D" id="3.40.50.300">
    <property type="entry name" value="P-loop containing nucleotide triphosphate hydrolases"/>
    <property type="match status" value="1"/>
</dbReference>